<dbReference type="InterPro" id="IPR002104">
    <property type="entry name" value="Integrase_catalytic"/>
</dbReference>
<dbReference type="PANTHER" id="PTHR30349:SF64">
    <property type="entry name" value="PROPHAGE INTEGRASE INTD-RELATED"/>
    <property type="match status" value="1"/>
</dbReference>
<dbReference type="InterPro" id="IPR025269">
    <property type="entry name" value="SAM-like_dom"/>
</dbReference>
<reference evidence="7 8" key="1">
    <citation type="journal article" date="2009" name="Stand. Genomic Sci.">
        <title>Complete genome sequence of Slackia heliotrinireducens type strain (RHS 1).</title>
        <authorList>
            <person name="Pukall R."/>
            <person name="Lapidus A."/>
            <person name="Nolan M."/>
            <person name="Copeland A."/>
            <person name="Glavina Del Rio T."/>
            <person name="Lucas S."/>
            <person name="Chen F."/>
            <person name="Tice H."/>
            <person name="Cheng J.F."/>
            <person name="Chertkov O."/>
            <person name="Bruce D."/>
            <person name="Goodwin L."/>
            <person name="Kuske C."/>
            <person name="Brettin T."/>
            <person name="Detter J.C."/>
            <person name="Han C."/>
            <person name="Pitluck S."/>
            <person name="Pati A."/>
            <person name="Mavrommatis K."/>
            <person name="Ivanova N."/>
            <person name="Ovchinnikova G."/>
            <person name="Chen A."/>
            <person name="Palaniappan K."/>
            <person name="Schneider S."/>
            <person name="Rohde M."/>
            <person name="Chain P."/>
            <person name="D'haeseleer P."/>
            <person name="Goker M."/>
            <person name="Bristow J."/>
            <person name="Eisen J.A."/>
            <person name="Markowitz V."/>
            <person name="Kyrpides N.C."/>
            <person name="Klenk H.P."/>
            <person name="Hugenholtz P."/>
        </authorList>
    </citation>
    <scope>NUCLEOTIDE SEQUENCE [LARGE SCALE GENOMIC DNA]</scope>
    <source>
        <strain evidence="8">ATCC 29202 / DSM 20476 / NCTC 11029 / RHS 1</strain>
    </source>
</reference>
<dbReference type="STRING" id="471855.Shel_26510"/>
<dbReference type="AlphaFoldDB" id="C7N3D0"/>
<accession>C7N3D0</accession>
<evidence type="ECO:0000259" key="5">
    <source>
        <dbReference type="PROSITE" id="PS51898"/>
    </source>
</evidence>
<dbReference type="GO" id="GO:0015074">
    <property type="term" value="P:DNA integration"/>
    <property type="evidence" value="ECO:0007669"/>
    <property type="project" value="InterPro"/>
</dbReference>
<dbReference type="Pfam" id="PF00589">
    <property type="entry name" value="Phage_integrase"/>
    <property type="match status" value="1"/>
</dbReference>
<dbReference type="KEGG" id="shi:Shel_26510"/>
<name>C7N3D0_SLAHD</name>
<dbReference type="Pfam" id="PF13102">
    <property type="entry name" value="Phage_int_SAM_5"/>
    <property type="match status" value="1"/>
</dbReference>
<evidence type="ECO:0000256" key="4">
    <source>
        <dbReference type="PROSITE-ProRule" id="PRU01248"/>
    </source>
</evidence>
<dbReference type="SUPFAM" id="SSF56349">
    <property type="entry name" value="DNA breaking-rejoining enzymes"/>
    <property type="match status" value="1"/>
</dbReference>
<gene>
    <name evidence="7" type="ordered locus">Shel_26510</name>
</gene>
<feature type="domain" description="Tyr recombinase" evidence="5">
    <location>
        <begin position="213"/>
        <end position="423"/>
    </location>
</feature>
<dbReference type="HOGENOM" id="CLU_027562_17_1_11"/>
<dbReference type="CDD" id="cd01189">
    <property type="entry name" value="INT_ICEBs1_C_like"/>
    <property type="match status" value="1"/>
</dbReference>
<protein>
    <submittedName>
        <fullName evidence="7">Site-specific recombinase XerD</fullName>
    </submittedName>
</protein>
<evidence type="ECO:0000313" key="7">
    <source>
        <dbReference type="EMBL" id="ACV23653.1"/>
    </source>
</evidence>
<dbReference type="eggNOG" id="COG0582">
    <property type="taxonomic scope" value="Bacteria"/>
</dbReference>
<dbReference type="Gene3D" id="1.10.443.10">
    <property type="entry name" value="Intergrase catalytic core"/>
    <property type="match status" value="1"/>
</dbReference>
<evidence type="ECO:0000256" key="2">
    <source>
        <dbReference type="ARBA" id="ARBA00023125"/>
    </source>
</evidence>
<keyword evidence="8" id="KW-1185">Reference proteome</keyword>
<dbReference type="RefSeq" id="WP_012799751.1">
    <property type="nucleotide sequence ID" value="NC_013165.1"/>
</dbReference>
<dbReference type="GO" id="GO:0003677">
    <property type="term" value="F:DNA binding"/>
    <property type="evidence" value="ECO:0007669"/>
    <property type="project" value="UniProtKB-UniRule"/>
</dbReference>
<dbReference type="InterPro" id="IPR013762">
    <property type="entry name" value="Integrase-like_cat_sf"/>
</dbReference>
<dbReference type="PROSITE" id="PS51900">
    <property type="entry name" value="CB"/>
    <property type="match status" value="1"/>
</dbReference>
<dbReference type="PROSITE" id="PS51898">
    <property type="entry name" value="TYR_RECOMBINASE"/>
    <property type="match status" value="1"/>
</dbReference>
<dbReference type="InterPro" id="IPR050090">
    <property type="entry name" value="Tyrosine_recombinase_XerCD"/>
</dbReference>
<evidence type="ECO:0000256" key="1">
    <source>
        <dbReference type="ARBA" id="ARBA00008857"/>
    </source>
</evidence>
<proteinExistence type="inferred from homology"/>
<comment type="similarity">
    <text evidence="1">Belongs to the 'phage' integrase family.</text>
</comment>
<keyword evidence="3" id="KW-0233">DNA recombination</keyword>
<dbReference type="InterPro" id="IPR010998">
    <property type="entry name" value="Integrase_recombinase_N"/>
</dbReference>
<dbReference type="InterPro" id="IPR044068">
    <property type="entry name" value="CB"/>
</dbReference>
<dbReference type="GO" id="GO:0006310">
    <property type="term" value="P:DNA recombination"/>
    <property type="evidence" value="ECO:0007669"/>
    <property type="project" value="UniProtKB-KW"/>
</dbReference>
<dbReference type="Gene3D" id="1.10.150.130">
    <property type="match status" value="1"/>
</dbReference>
<dbReference type="EMBL" id="CP001684">
    <property type="protein sequence ID" value="ACV23653.1"/>
    <property type="molecule type" value="Genomic_DNA"/>
</dbReference>
<evidence type="ECO:0000256" key="3">
    <source>
        <dbReference type="ARBA" id="ARBA00023172"/>
    </source>
</evidence>
<dbReference type="Proteomes" id="UP000002026">
    <property type="component" value="Chromosome"/>
</dbReference>
<evidence type="ECO:0000259" key="6">
    <source>
        <dbReference type="PROSITE" id="PS51900"/>
    </source>
</evidence>
<dbReference type="InterPro" id="IPR011010">
    <property type="entry name" value="DNA_brk_join_enz"/>
</dbReference>
<keyword evidence="2 4" id="KW-0238">DNA-binding</keyword>
<sequence>MGYGDAEPREKLDANGKSYSPKRWEIVLCLGADPVTGKRQRIKRVVRGTKSDARKARDAIRREYESGLSFESESMGFSEFAREWCKARKTTGALREKTLARDEQTVRLLSGYLGNVKLKDITPQMVERLYDAIREDKRKTGKPYSETTMNRMHGTMRQIMDKAERYDLILRNPCKRVDPPKIEDSDRKSLGRAECVKLLRAIDSEESEMEQGYRAKEQRREEWNAARNAKKGPRGRLYGLGNLGRLEAVRIGLATGMRLGEVHGLKWSDVVLAERGGEWGGVISVSKSLSFSGKLQSPKTKAGNRSINIDAHTAERLSWWKRTQAEMLGKIGREQGPDTFICCNDEGGSGSIPNFERWWREFRTRAGLPGLRYHELRHTQATQLLAAGVDVKTVQNRMGHANASITLDWYAHAQPENDVKAAALMGAIMEEEPPSNVVQIRTA</sequence>
<evidence type="ECO:0000313" key="8">
    <source>
        <dbReference type="Proteomes" id="UP000002026"/>
    </source>
</evidence>
<dbReference type="PANTHER" id="PTHR30349">
    <property type="entry name" value="PHAGE INTEGRASE-RELATED"/>
    <property type="match status" value="1"/>
</dbReference>
<organism evidence="7 8">
    <name type="scientific">Slackia heliotrinireducens (strain ATCC 29202 / DSM 20476 / NCTC 11029 / RHS 1)</name>
    <name type="common">Peptococcus heliotrinreducens</name>
    <dbReference type="NCBI Taxonomy" id="471855"/>
    <lineage>
        <taxon>Bacteria</taxon>
        <taxon>Bacillati</taxon>
        <taxon>Actinomycetota</taxon>
        <taxon>Coriobacteriia</taxon>
        <taxon>Eggerthellales</taxon>
        <taxon>Eggerthellaceae</taxon>
        <taxon>Slackia</taxon>
    </lineage>
</organism>
<feature type="domain" description="Core-binding (CB)" evidence="6">
    <location>
        <begin position="75"/>
        <end position="164"/>
    </location>
</feature>